<keyword evidence="5" id="KW-0057">Aromatic amino acid biosynthesis</keyword>
<keyword evidence="6" id="KW-0315">Glutamine amidotransferase</keyword>
<dbReference type="GO" id="GO:0000162">
    <property type="term" value="P:L-tryptophan biosynthetic process"/>
    <property type="evidence" value="ECO:0007669"/>
    <property type="project" value="UniProtKB-KW"/>
</dbReference>
<dbReference type="PANTHER" id="PTHR43418:SF4">
    <property type="entry name" value="MULTIFUNCTIONAL TRYPTOPHAN BIOSYNTHESIS PROTEIN"/>
    <property type="match status" value="1"/>
</dbReference>
<gene>
    <name evidence="9" type="primary">trpG</name>
</gene>
<dbReference type="InterPro" id="IPR029062">
    <property type="entry name" value="Class_I_gatase-like"/>
</dbReference>
<keyword evidence="5" id="KW-0822">Tryptophan biosynthesis</keyword>
<evidence type="ECO:0000256" key="3">
    <source>
        <dbReference type="ARBA" id="ARBA00012266"/>
    </source>
</evidence>
<evidence type="ECO:0000256" key="2">
    <source>
        <dbReference type="ARBA" id="ARBA00011743"/>
    </source>
</evidence>
<dbReference type="PRINTS" id="PR00099">
    <property type="entry name" value="CPSGATASE"/>
</dbReference>
<dbReference type="SUPFAM" id="SSF52317">
    <property type="entry name" value="Class I glutamine amidotransferase-like"/>
    <property type="match status" value="1"/>
</dbReference>
<dbReference type="EC" id="4.1.3.27" evidence="3"/>
<keyword evidence="9" id="KW-0934">Plastid</keyword>
<evidence type="ECO:0000256" key="4">
    <source>
        <dbReference type="ARBA" id="ARBA00020654"/>
    </source>
</evidence>
<evidence type="ECO:0000256" key="6">
    <source>
        <dbReference type="ARBA" id="ARBA00022962"/>
    </source>
</evidence>
<proteinExistence type="predicted"/>
<dbReference type="PRINTS" id="PR00097">
    <property type="entry name" value="ANTSNTHASEII"/>
</dbReference>
<dbReference type="GO" id="GO:0005829">
    <property type="term" value="C:cytosol"/>
    <property type="evidence" value="ECO:0007669"/>
    <property type="project" value="TreeGrafter"/>
</dbReference>
<dbReference type="Gene3D" id="3.40.50.880">
    <property type="match status" value="1"/>
</dbReference>
<dbReference type="CDD" id="cd01743">
    <property type="entry name" value="GATase1_Anthranilate_Synthase"/>
    <property type="match status" value="1"/>
</dbReference>
<keyword evidence="5" id="KW-0028">Amino-acid biosynthesis</keyword>
<dbReference type="NCBIfam" id="TIGR00566">
    <property type="entry name" value="trpG_papA"/>
    <property type="match status" value="1"/>
</dbReference>
<dbReference type="PANTHER" id="PTHR43418">
    <property type="entry name" value="MULTIFUNCTIONAL TRYPTOPHAN BIOSYNTHESIS PROTEIN-RELATED"/>
    <property type="match status" value="1"/>
</dbReference>
<reference evidence="9" key="1">
    <citation type="submission" date="2017-03" db="EMBL/GenBank/DDBJ databases">
        <title>The new red algal subphylum Proteorhodophytina comprises the largest and most divergent plastid genomes known.</title>
        <authorList>
            <person name="Munoz-Gomez S.A."/>
            <person name="Mejia-Franco F.G."/>
            <person name="Durnin K."/>
            <person name="Morgan C."/>
            <person name="Grisdale C.J."/>
            <person name="Archibald J.M."/>
            <person name="Slamovits C.H."/>
        </authorList>
    </citation>
    <scope>NUCLEOTIDE SEQUENCE</scope>
    <source>
        <strain evidence="9">UTEX LB2858</strain>
    </source>
</reference>
<dbReference type="GO" id="GO:0004049">
    <property type="term" value="F:anthranilate synthase activity"/>
    <property type="evidence" value="ECO:0007669"/>
    <property type="project" value="UniProtKB-EC"/>
</dbReference>
<dbReference type="RefSeq" id="YP_009369989.1">
    <property type="nucleotide sequence ID" value="NC_034776.1"/>
</dbReference>
<dbReference type="EMBL" id="KY709208">
    <property type="protein sequence ID" value="ARO90677.1"/>
    <property type="molecule type" value="Genomic_DNA"/>
</dbReference>
<evidence type="ECO:0000259" key="8">
    <source>
        <dbReference type="Pfam" id="PF00117"/>
    </source>
</evidence>
<comment type="subunit">
    <text evidence="2">Tetramer of two components I and two components II.</text>
</comment>
<evidence type="ECO:0000256" key="7">
    <source>
        <dbReference type="ARBA" id="ARBA00082672"/>
    </source>
</evidence>
<dbReference type="PRINTS" id="PR00096">
    <property type="entry name" value="GATASE"/>
</dbReference>
<dbReference type="Pfam" id="PF00117">
    <property type="entry name" value="GATase"/>
    <property type="match status" value="1"/>
</dbReference>
<evidence type="ECO:0000256" key="1">
    <source>
        <dbReference type="ARBA" id="ARBA00004873"/>
    </source>
</evidence>
<organism evidence="9">
    <name type="scientific">Boldia erythrosiphon</name>
    <dbReference type="NCBI Taxonomy" id="74908"/>
    <lineage>
        <taxon>Eukaryota</taxon>
        <taxon>Rhodophyta</taxon>
        <taxon>Compsopogonophyceae</taxon>
        <taxon>Compsopogonales</taxon>
        <taxon>Boldiaceae</taxon>
        <taxon>Boldia</taxon>
    </lineage>
</organism>
<dbReference type="InterPro" id="IPR006221">
    <property type="entry name" value="TrpG/PapA_dom"/>
</dbReference>
<comment type="pathway">
    <text evidence="1">Amino-acid biosynthesis; L-tryptophan biosynthesis; L-tryptophan from chorismate: step 1/5.</text>
</comment>
<dbReference type="InterPro" id="IPR017926">
    <property type="entry name" value="GATASE"/>
</dbReference>
<dbReference type="PROSITE" id="PS51273">
    <property type="entry name" value="GATASE_TYPE_1"/>
    <property type="match status" value="1"/>
</dbReference>
<evidence type="ECO:0000313" key="9">
    <source>
        <dbReference type="EMBL" id="ARO90677.1"/>
    </source>
</evidence>
<feature type="domain" description="Glutamine amidotransferase" evidence="8">
    <location>
        <begin position="3"/>
        <end position="186"/>
    </location>
</feature>
<keyword evidence="9" id="KW-0150">Chloroplast</keyword>
<dbReference type="GeneID" id="32891495"/>
<protein>
    <recommendedName>
        <fullName evidence="4">Anthranilate synthase component 2</fullName>
        <ecNumber evidence="3">4.1.3.27</ecNumber>
    </recommendedName>
    <alternativeName>
        <fullName evidence="7">Anthranilate synthase, glutamine amidotransferase component</fullName>
    </alternativeName>
</protein>
<evidence type="ECO:0000256" key="5">
    <source>
        <dbReference type="ARBA" id="ARBA00022822"/>
    </source>
</evidence>
<sequence>MILVIDNYDSFTYNLAQYIGEMGYQVKVCRNNKITIAGINNCKPDKIIISPGPGRPEEAGICLNIVKEFSSTIPILGVCLGHQLIGHFFGAEIIPVHNLMHGKISYIYHDNDSIFANIPNPFVATRYHSLAINTFTLPSDLLAIAWTQDNTIMACKHTIYPNVYGIQFHPESVLTEYGKNILKNFLELLSNDFY</sequence>
<dbReference type="AlphaFoldDB" id="A0A1Y9TM23"/>
<accession>A0A1Y9TM23</accession>
<name>A0A1Y9TM23_9RHOD</name>
<dbReference type="InterPro" id="IPR050472">
    <property type="entry name" value="Anth_synth/Amidotransfase"/>
</dbReference>
<geneLocation type="chloroplast" evidence="9"/>
<dbReference type="FunFam" id="3.40.50.880:FF:000003">
    <property type="entry name" value="Anthranilate synthase component II"/>
    <property type="match status" value="1"/>
</dbReference>